<accession>A0A0S7BBK6</accession>
<evidence type="ECO:0000313" key="2">
    <source>
        <dbReference type="EMBL" id="GAP12473.1"/>
    </source>
</evidence>
<dbReference type="GO" id="GO:0008811">
    <property type="term" value="F:chloramphenicol O-acetyltransferase activity"/>
    <property type="evidence" value="ECO:0007669"/>
    <property type="project" value="InterPro"/>
</dbReference>
<dbReference type="EMBL" id="DF967972">
    <property type="protein sequence ID" value="GAP12473.1"/>
    <property type="molecule type" value="Genomic_DNA"/>
</dbReference>
<dbReference type="Proteomes" id="UP000055060">
    <property type="component" value="Unassembled WGS sequence"/>
</dbReference>
<dbReference type="Pfam" id="PF00302">
    <property type="entry name" value="CAT"/>
    <property type="match status" value="1"/>
</dbReference>
<dbReference type="Gene3D" id="3.30.559.10">
    <property type="entry name" value="Chloramphenicol acetyltransferase-like domain"/>
    <property type="match status" value="1"/>
</dbReference>
<dbReference type="PANTHER" id="PTHR38474">
    <property type="entry name" value="SLR0299 PROTEIN"/>
    <property type="match status" value="1"/>
</dbReference>
<evidence type="ECO:0000313" key="3">
    <source>
        <dbReference type="Proteomes" id="UP000055060"/>
    </source>
</evidence>
<dbReference type="OrthoDB" id="9801766at2"/>
<dbReference type="InterPro" id="IPR001707">
    <property type="entry name" value="Cmp_AcTrfase"/>
</dbReference>
<feature type="active site" description="Proton acceptor" evidence="1">
    <location>
        <position position="185"/>
    </location>
</feature>
<dbReference type="SUPFAM" id="SSF52777">
    <property type="entry name" value="CoA-dependent acyltransferases"/>
    <property type="match status" value="1"/>
</dbReference>
<keyword evidence="2" id="KW-0808">Transferase</keyword>
<evidence type="ECO:0000256" key="1">
    <source>
        <dbReference type="PIRSR" id="PIRSR000440-1"/>
    </source>
</evidence>
<dbReference type="PANTHER" id="PTHR38474:SF1">
    <property type="entry name" value="SLR0299 PROTEIN"/>
    <property type="match status" value="1"/>
</dbReference>
<dbReference type="AlphaFoldDB" id="A0A0S7BBK6"/>
<dbReference type="InterPro" id="IPR023213">
    <property type="entry name" value="CAT-like_dom_sf"/>
</dbReference>
<dbReference type="SMART" id="SM01059">
    <property type="entry name" value="CAT"/>
    <property type="match status" value="1"/>
</dbReference>
<sequence>MRIIDLATWPRRRHFELFRGMDYPHFGLCADVDLSVFRPAVRAKGLSFTVTTAYVLARAANEIPEFRLRIRGEQVVEHEVVHPSFTVLNDQDLFSFCSVPYRSNLSEFAALAVERMARVQAEPVLSDEDGQDDLLFMTSLPWVSFTSMVHPIHMHPADSVPRIAWGKFFEREGHIWMPVAVQAHHALMDGVHVGRYYQRIQELFDQPESYL</sequence>
<keyword evidence="3" id="KW-1185">Reference proteome</keyword>
<dbReference type="PIRSF" id="PIRSF000440">
    <property type="entry name" value="CAT"/>
    <property type="match status" value="1"/>
</dbReference>
<protein>
    <submittedName>
        <fullName evidence="2">Chloramphenicol O-acetyltransferase</fullName>
    </submittedName>
</protein>
<gene>
    <name evidence="2" type="ORF">LARV_00208</name>
</gene>
<dbReference type="STRING" id="360412.LARV_00208"/>
<organism evidence="2">
    <name type="scientific">Longilinea arvoryzae</name>
    <dbReference type="NCBI Taxonomy" id="360412"/>
    <lineage>
        <taxon>Bacteria</taxon>
        <taxon>Bacillati</taxon>
        <taxon>Chloroflexota</taxon>
        <taxon>Anaerolineae</taxon>
        <taxon>Anaerolineales</taxon>
        <taxon>Anaerolineaceae</taxon>
        <taxon>Longilinea</taxon>
    </lineage>
</organism>
<name>A0A0S7BBK6_9CHLR</name>
<proteinExistence type="predicted"/>
<dbReference type="RefSeq" id="WP_075071895.1">
    <property type="nucleotide sequence ID" value="NZ_DF967972.1"/>
</dbReference>
<reference evidence="2" key="1">
    <citation type="submission" date="2015-07" db="EMBL/GenBank/DDBJ databases">
        <title>Draft Genome Sequences of Anaerolinea thermolimosa IMO-1, Bellilinea caldifistulae GOMI-1, Leptolinea tardivitalis YMTK-2, Levilinea saccharolytica KIBI-1,Longilinea arvoryzae KOME-1, Previously Described as Members of the Anaerolineaceae (Chloroflexi).</title>
        <authorList>
            <person name="Sekiguchi Y."/>
            <person name="Ohashi A."/>
            <person name="Matsuura N."/>
            <person name="Tourlousse M.D."/>
        </authorList>
    </citation>
    <scope>NUCLEOTIDE SEQUENCE [LARGE SCALE GENOMIC DNA]</scope>
    <source>
        <strain evidence="2">KOME-1</strain>
    </source>
</reference>